<accession>A0ABU5CVF3</accession>
<keyword evidence="2" id="KW-1185">Reference proteome</keyword>
<comment type="caution">
    <text evidence="1">The sequence shown here is derived from an EMBL/GenBank/DDBJ whole genome shotgun (WGS) entry which is preliminary data.</text>
</comment>
<dbReference type="Proteomes" id="UP001275315">
    <property type="component" value="Unassembled WGS sequence"/>
</dbReference>
<sequence length="100" mass="11297">MLEQGKKILHMPVDELKEYAIEVSGNRAHVTQWANGLEIITETGIEEDSMTIVVQNNLKKEKRIQGEKLGFELKPVAPSNLCLYLTDKARGGIDDVLNYR</sequence>
<dbReference type="RefSeq" id="WP_320381173.1">
    <property type="nucleotide sequence ID" value="NZ_JAWDIQ010000003.1"/>
</dbReference>
<dbReference type="EMBL" id="JAWDIQ010000003">
    <property type="protein sequence ID" value="MDY0410296.1"/>
    <property type="molecule type" value="Genomic_DNA"/>
</dbReference>
<evidence type="ECO:0000313" key="1">
    <source>
        <dbReference type="EMBL" id="MDY0410296.1"/>
    </source>
</evidence>
<organism evidence="1 2">
    <name type="scientific">Paracerasibacillus soli</name>
    <dbReference type="NCBI Taxonomy" id="480284"/>
    <lineage>
        <taxon>Bacteria</taxon>
        <taxon>Bacillati</taxon>
        <taxon>Bacillota</taxon>
        <taxon>Bacilli</taxon>
        <taxon>Bacillales</taxon>
        <taxon>Bacillaceae</taxon>
        <taxon>Paracerasibacillus</taxon>
    </lineage>
</organism>
<reference evidence="1 2" key="1">
    <citation type="submission" date="2023-10" db="EMBL/GenBank/DDBJ databases">
        <title>Virgibacillus soli CC-YMP-6 genome.</title>
        <authorList>
            <person name="Miliotis G."/>
            <person name="Sengupta P."/>
            <person name="Hameed A."/>
            <person name="Chuvochina M."/>
            <person name="Mcdonagh F."/>
            <person name="Simpson A.C."/>
            <person name="Singh N.K."/>
            <person name="Rekha P.D."/>
            <person name="Raman K."/>
            <person name="Hugenholtz P."/>
            <person name="Venkateswaran K."/>
        </authorList>
    </citation>
    <scope>NUCLEOTIDE SEQUENCE [LARGE SCALE GENOMIC DNA]</scope>
    <source>
        <strain evidence="1 2">CC-YMP-6</strain>
    </source>
</reference>
<protein>
    <submittedName>
        <fullName evidence="1">Uncharacterized protein</fullName>
    </submittedName>
</protein>
<evidence type="ECO:0000313" key="2">
    <source>
        <dbReference type="Proteomes" id="UP001275315"/>
    </source>
</evidence>
<proteinExistence type="predicted"/>
<name>A0ABU5CVF3_9BACI</name>
<gene>
    <name evidence="1" type="ORF">RWD45_19275</name>
</gene>